<dbReference type="InterPro" id="IPR007024">
    <property type="entry name" value="BLUF_domain"/>
</dbReference>
<dbReference type="PROSITE" id="PS50925">
    <property type="entry name" value="BLUF"/>
    <property type="match status" value="1"/>
</dbReference>
<feature type="domain" description="BLUF" evidence="1">
    <location>
        <begin position="1"/>
        <end position="92"/>
    </location>
</feature>
<sequence length="140" mass="15503">MKNIVYISTAVKLMHENQLLDILHNARLHNAALNISGVLLYSEGTFIQVLEGKDSVIDALYSRIQADQRHKNVIKLIDEPIAEKSFSQWLMGFTVTDSAKTEKLVGYLKSISDLDLNDGKGSAVAAIKTFIENNQLAVNS</sequence>
<accession>A0ABR7X2V9</accession>
<evidence type="ECO:0000313" key="3">
    <source>
        <dbReference type="Proteomes" id="UP000618754"/>
    </source>
</evidence>
<protein>
    <submittedName>
        <fullName evidence="2">BLUF domain-containing protein</fullName>
    </submittedName>
</protein>
<dbReference type="RefSeq" id="WP_191174774.1">
    <property type="nucleotide sequence ID" value="NZ_JACWMW010000001.1"/>
</dbReference>
<dbReference type="SMART" id="SM01034">
    <property type="entry name" value="BLUF"/>
    <property type="match status" value="1"/>
</dbReference>
<dbReference type="Gene3D" id="3.30.70.100">
    <property type="match status" value="1"/>
</dbReference>
<gene>
    <name evidence="2" type="ORF">IDJ75_06565</name>
</gene>
<evidence type="ECO:0000313" key="2">
    <source>
        <dbReference type="EMBL" id="MBD1384934.1"/>
    </source>
</evidence>
<evidence type="ECO:0000259" key="1">
    <source>
        <dbReference type="PROSITE" id="PS50925"/>
    </source>
</evidence>
<keyword evidence="3" id="KW-1185">Reference proteome</keyword>
<dbReference type="Proteomes" id="UP000618754">
    <property type="component" value="Unassembled WGS sequence"/>
</dbReference>
<comment type="caution">
    <text evidence="2">The sequence shown here is derived from an EMBL/GenBank/DDBJ whole genome shotgun (WGS) entry which is preliminary data.</text>
</comment>
<name>A0ABR7X2V9_9SPHI</name>
<reference evidence="2 3" key="1">
    <citation type="submission" date="2020-09" db="EMBL/GenBank/DDBJ databases">
        <title>Novel species of Mucilaginibacter isolated from a glacier on the Tibetan Plateau.</title>
        <authorList>
            <person name="Liu Q."/>
            <person name="Xin Y.-H."/>
        </authorList>
    </citation>
    <scope>NUCLEOTIDE SEQUENCE [LARGE SCALE GENOMIC DNA]</scope>
    <source>
        <strain evidence="2 3">CGMCC 1.13878</strain>
    </source>
</reference>
<dbReference type="SUPFAM" id="SSF54975">
    <property type="entry name" value="Acylphosphatase/BLUF domain-like"/>
    <property type="match status" value="1"/>
</dbReference>
<dbReference type="EMBL" id="JACWMW010000001">
    <property type="protein sequence ID" value="MBD1384934.1"/>
    <property type="molecule type" value="Genomic_DNA"/>
</dbReference>
<proteinExistence type="predicted"/>
<dbReference type="Pfam" id="PF04940">
    <property type="entry name" value="BLUF"/>
    <property type="match status" value="1"/>
</dbReference>
<organism evidence="2 3">
    <name type="scientific">Mucilaginibacter rigui</name>
    <dbReference type="NCBI Taxonomy" id="534635"/>
    <lineage>
        <taxon>Bacteria</taxon>
        <taxon>Pseudomonadati</taxon>
        <taxon>Bacteroidota</taxon>
        <taxon>Sphingobacteriia</taxon>
        <taxon>Sphingobacteriales</taxon>
        <taxon>Sphingobacteriaceae</taxon>
        <taxon>Mucilaginibacter</taxon>
    </lineage>
</organism>
<dbReference type="InterPro" id="IPR036046">
    <property type="entry name" value="Acylphosphatase-like_dom_sf"/>
</dbReference>